<evidence type="ECO:0000313" key="2">
    <source>
        <dbReference type="EMBL" id="QDV09068.1"/>
    </source>
</evidence>
<gene>
    <name evidence="2" type="ORF">Poly30_46250</name>
</gene>
<protein>
    <recommendedName>
        <fullName evidence="1">DUF4261 domain-containing protein</fullName>
    </recommendedName>
</protein>
<dbReference type="InterPro" id="IPR025357">
    <property type="entry name" value="DUF4261"/>
</dbReference>
<evidence type="ECO:0000259" key="1">
    <source>
        <dbReference type="Pfam" id="PF14080"/>
    </source>
</evidence>
<dbReference type="OrthoDB" id="277550at2"/>
<name>A0A518EYB0_9BACT</name>
<proteinExistence type="predicted"/>
<feature type="domain" description="DUF4261" evidence="1">
    <location>
        <begin position="186"/>
        <end position="263"/>
    </location>
</feature>
<dbReference type="EMBL" id="CP036434">
    <property type="protein sequence ID" value="QDV09068.1"/>
    <property type="molecule type" value="Genomic_DNA"/>
</dbReference>
<accession>A0A518EYB0</accession>
<keyword evidence="3" id="KW-1185">Reference proteome</keyword>
<evidence type="ECO:0000313" key="3">
    <source>
        <dbReference type="Proteomes" id="UP000320390"/>
    </source>
</evidence>
<dbReference type="Proteomes" id="UP000320390">
    <property type="component" value="Chromosome"/>
</dbReference>
<dbReference type="AlphaFoldDB" id="A0A518EYB0"/>
<organism evidence="2 3">
    <name type="scientific">Saltatorellus ferox</name>
    <dbReference type="NCBI Taxonomy" id="2528018"/>
    <lineage>
        <taxon>Bacteria</taxon>
        <taxon>Pseudomonadati</taxon>
        <taxon>Planctomycetota</taxon>
        <taxon>Planctomycetia</taxon>
        <taxon>Planctomycetia incertae sedis</taxon>
        <taxon>Saltatorellus</taxon>
    </lineage>
</organism>
<dbReference type="RefSeq" id="WP_145202820.1">
    <property type="nucleotide sequence ID" value="NZ_CP036434.1"/>
</dbReference>
<dbReference type="Pfam" id="PF14080">
    <property type="entry name" value="DUF4261"/>
    <property type="match status" value="1"/>
</dbReference>
<sequence>MNVAAVLFRTAPDLEGIYARLTQLSGLGEVALLKEYVRVDSPVGVVHVQAFNAQWPDEDPESLAELGGVAAGLHPGALMRAGDQNAVWKPAELCVRVHRSFVHLAVVEATGSPVAQTEELERLSMAFLADPEGLCAFFPAGEALRDGHIMGQIRGSAEDQEALPMQNWINGRLADAGMGTHVADLVGLRQIGQPDAEAVFPSDLKDVSPYEVLGFLFDVAHHLAREGGALEDGVIYEGPGGLRWRAGLEADAQITPARKVTRWIPLSPAQAAGTGAEAPPS</sequence>
<reference evidence="2 3" key="1">
    <citation type="submission" date="2019-02" db="EMBL/GenBank/DDBJ databases">
        <title>Deep-cultivation of Planctomycetes and their phenomic and genomic characterization uncovers novel biology.</title>
        <authorList>
            <person name="Wiegand S."/>
            <person name="Jogler M."/>
            <person name="Boedeker C."/>
            <person name="Pinto D."/>
            <person name="Vollmers J."/>
            <person name="Rivas-Marin E."/>
            <person name="Kohn T."/>
            <person name="Peeters S.H."/>
            <person name="Heuer A."/>
            <person name="Rast P."/>
            <person name="Oberbeckmann S."/>
            <person name="Bunk B."/>
            <person name="Jeske O."/>
            <person name="Meyerdierks A."/>
            <person name="Storesund J.E."/>
            <person name="Kallscheuer N."/>
            <person name="Luecker S."/>
            <person name="Lage O.M."/>
            <person name="Pohl T."/>
            <person name="Merkel B.J."/>
            <person name="Hornburger P."/>
            <person name="Mueller R.-W."/>
            <person name="Bruemmer F."/>
            <person name="Labrenz M."/>
            <person name="Spormann A.M."/>
            <person name="Op den Camp H."/>
            <person name="Overmann J."/>
            <person name="Amann R."/>
            <person name="Jetten M.S.M."/>
            <person name="Mascher T."/>
            <person name="Medema M.H."/>
            <person name="Devos D.P."/>
            <person name="Kaster A.-K."/>
            <person name="Ovreas L."/>
            <person name="Rohde M."/>
            <person name="Galperin M.Y."/>
            <person name="Jogler C."/>
        </authorList>
    </citation>
    <scope>NUCLEOTIDE SEQUENCE [LARGE SCALE GENOMIC DNA]</scope>
    <source>
        <strain evidence="2 3">Poly30</strain>
    </source>
</reference>